<comment type="caution">
    <text evidence="1">The sequence shown here is derived from an EMBL/GenBank/DDBJ whole genome shotgun (WGS) entry which is preliminary data.</text>
</comment>
<evidence type="ECO:0000313" key="1">
    <source>
        <dbReference type="EMBL" id="MPN39599.1"/>
    </source>
</evidence>
<proteinExistence type="predicted"/>
<name>A0A645HMX4_9ZZZZ</name>
<protein>
    <submittedName>
        <fullName evidence="1">Uncharacterized protein</fullName>
    </submittedName>
</protein>
<reference evidence="1" key="1">
    <citation type="submission" date="2019-08" db="EMBL/GenBank/DDBJ databases">
        <authorList>
            <person name="Kucharzyk K."/>
            <person name="Murdoch R.W."/>
            <person name="Higgins S."/>
            <person name="Loffler F."/>
        </authorList>
    </citation>
    <scope>NUCLEOTIDE SEQUENCE</scope>
</reference>
<dbReference type="AlphaFoldDB" id="A0A645HMX4"/>
<gene>
    <name evidence="1" type="ORF">SDC9_187127</name>
</gene>
<organism evidence="1">
    <name type="scientific">bioreactor metagenome</name>
    <dbReference type="NCBI Taxonomy" id="1076179"/>
    <lineage>
        <taxon>unclassified sequences</taxon>
        <taxon>metagenomes</taxon>
        <taxon>ecological metagenomes</taxon>
    </lineage>
</organism>
<dbReference type="EMBL" id="VSSQ01095504">
    <property type="protein sequence ID" value="MPN39599.1"/>
    <property type="molecule type" value="Genomic_DNA"/>
</dbReference>
<sequence length="100" mass="10815">MVAAHLAGATFTTRRIAIERKGDAIEQRGLACTGRPRNQEQCPRGQAGEIHLFATRKGTEGLHGQLDRLHAWRASCSRRSTSVWSVCMAASSIGQPLTSA</sequence>
<accession>A0A645HMX4</accession>